<proteinExistence type="predicted"/>
<comment type="caution">
    <text evidence="1">The sequence shown here is derived from an EMBL/GenBank/DDBJ whole genome shotgun (WGS) entry which is preliminary data.</text>
</comment>
<gene>
    <name evidence="1" type="ORF">HMPREF9372_1294</name>
</gene>
<evidence type="ECO:0000313" key="1">
    <source>
        <dbReference type="EMBL" id="EGQ26753.1"/>
    </source>
</evidence>
<reference evidence="1 2" key="1">
    <citation type="submission" date="2011-04" db="EMBL/GenBank/DDBJ databases">
        <authorList>
            <person name="Muzny D."/>
            <person name="Qin X."/>
            <person name="Deng J."/>
            <person name="Jiang H."/>
            <person name="Liu Y."/>
            <person name="Qu J."/>
            <person name="Song X.-Z."/>
            <person name="Zhang L."/>
            <person name="Thornton R."/>
            <person name="Coyle M."/>
            <person name="Francisco L."/>
            <person name="Jackson L."/>
            <person name="Javaid M."/>
            <person name="Korchina V."/>
            <person name="Kovar C."/>
            <person name="Mata R."/>
            <person name="Mathew T."/>
            <person name="Ngo R."/>
            <person name="Nguyen L."/>
            <person name="Nguyen N."/>
            <person name="Okwuonu G."/>
            <person name="Ongeri F."/>
            <person name="Pham C."/>
            <person name="Simmons D."/>
            <person name="Wilczek-Boney K."/>
            <person name="Hale W."/>
            <person name="Jakkamsetti A."/>
            <person name="Pham P."/>
            <person name="Ruth R."/>
            <person name="San Lucas F."/>
            <person name="Warren J."/>
            <person name="Zhang J."/>
            <person name="Zhao Z."/>
            <person name="Zhou C."/>
            <person name="Zhu D."/>
            <person name="Lee S."/>
            <person name="Bess C."/>
            <person name="Blankenburg K."/>
            <person name="Forbes L."/>
            <person name="Fu Q."/>
            <person name="Gubbala S."/>
            <person name="Hirani K."/>
            <person name="Jayaseelan J.C."/>
            <person name="Lara F."/>
            <person name="Munidasa M."/>
            <person name="Palculict T."/>
            <person name="Patil S."/>
            <person name="Pu L.-L."/>
            <person name="Saada N."/>
            <person name="Tang L."/>
            <person name="Weissenberger G."/>
            <person name="Zhu Y."/>
            <person name="Hemphill L."/>
            <person name="Shang Y."/>
            <person name="Youmans B."/>
            <person name="Ayvaz T."/>
            <person name="Ross M."/>
            <person name="Santibanez J."/>
            <person name="Aqrawi P."/>
            <person name="Gross S."/>
            <person name="Joshi V."/>
            <person name="Fowler G."/>
            <person name="Nazareth L."/>
            <person name="Reid J."/>
            <person name="Worley K."/>
            <person name="Petrosino J."/>
            <person name="Highlander S."/>
            <person name="Gibbs R."/>
        </authorList>
    </citation>
    <scope>NUCLEOTIDE SEQUENCE [LARGE SCALE GENOMIC DNA]</scope>
    <source>
        <strain evidence="1 2">2681</strain>
    </source>
</reference>
<dbReference type="HOGENOM" id="CLU_354355_0_0_9"/>
<organism evidence="1 2">
    <name type="scientific">Sporosarcina newyorkensis 2681</name>
    <dbReference type="NCBI Taxonomy" id="1027292"/>
    <lineage>
        <taxon>Bacteria</taxon>
        <taxon>Bacillati</taxon>
        <taxon>Bacillota</taxon>
        <taxon>Bacilli</taxon>
        <taxon>Bacillales</taxon>
        <taxon>Caryophanaceae</taxon>
        <taxon>Sporosarcina</taxon>
    </lineage>
</organism>
<sequence length="792" mass="82306">TTLSVTFEGEEDAVEVELEEALVHGQTEVTFVYKGVEYTAELTDAYEDPKVVEAEEAAVEAVNDARGTTQVKVLEALKNPLFKNVEDANITEYNAALNAITAQVDRNTVAKIQKAVIDVPNAVKAIAKAEADNNQINLDKALKAAVETGVVTDYNADLVAQYITQLSGNTGSITAIQTAIDTVNTNNQTAAEALAKATEKVEEVESLVAEAGSYDGDKFAPVKTKIVAANNAVNGLSASAGKTALQAKMAKVTAVETAIDNVIASEADITNPGNKSTAQLSVYQLPDSAVKTALQSRIDAYAPVVALNVAIGVEVPAVEAELLKQNTPGFAALTPANRTAAATVISNAGTKTTVKASNDTVFNAIANQKVVQAVNNATTEAALLSALNDGANSTLADGKTKVLSNVKDANATVYKLVKDGFDPITGVTVNAADIDTAAKVQSNLVNAANTLVTDATTATKTFKTDKLDNVSQLNTAADSKANAPGALTADANFKDAEDEIVKLPKTLELGKELYATIHVQATEESLNGFVAEVAADKVAALKDGDVKKSLENRLAVVKNVTDVNGAADAPAVKALLDKQKPAGYEGLSDSLKDKFAVYINTNKAYATVTTYNDTLADAKVIFDLNSATTGTQALNPLTKVALAAAASADFVDANSASKNEIASLFLNDDVFKTGGLVNAARTSVDGDGDYSTIANIKTDLNKVAAAHKAFLGAVSTAAETTKTITAVDTALTDLVKFGYTGYKDLSADQQLVVAEKFLNQYPVDDKGVAIANSYKSVADVTAAVDAAIAATK</sequence>
<dbReference type="EMBL" id="AFPZ01000034">
    <property type="protein sequence ID" value="EGQ26753.1"/>
    <property type="molecule type" value="Genomic_DNA"/>
</dbReference>
<evidence type="ECO:0000313" key="2">
    <source>
        <dbReference type="Proteomes" id="UP000005316"/>
    </source>
</evidence>
<protein>
    <submittedName>
        <fullName evidence="1">Uncharacterized protein</fullName>
    </submittedName>
</protein>
<name>F9DR64_9BACL</name>
<dbReference type="RefSeq" id="WP_009766161.1">
    <property type="nucleotide sequence ID" value="NZ_GL982997.1"/>
</dbReference>
<feature type="non-terminal residue" evidence="1">
    <location>
        <position position="1"/>
    </location>
</feature>
<accession>F9DR64</accession>
<dbReference type="Proteomes" id="UP000005316">
    <property type="component" value="Unassembled WGS sequence"/>
</dbReference>
<dbReference type="AlphaFoldDB" id="F9DR64"/>